<keyword evidence="8 9" id="KW-0687">Ribonucleoprotein</keyword>
<keyword evidence="5 9" id="KW-0507">mRNA processing</keyword>
<dbReference type="InterPro" id="IPR047575">
    <property type="entry name" value="Sm"/>
</dbReference>
<dbReference type="PROSITE" id="PS52002">
    <property type="entry name" value="SM"/>
    <property type="match status" value="1"/>
</dbReference>
<evidence type="ECO:0000256" key="8">
    <source>
        <dbReference type="ARBA" id="ARBA00023274"/>
    </source>
</evidence>
<sequence length="121" mass="13435">MSIGIPIKLLHEAVSHVVTLETKAGDLYRGKLASAEDNMNVQVRHATCTRRDGKVTTLEHVFIRGSKIRFMIFPDMLENAPMFERLKALKEGKATARGLGRGRGFGPSFSSRGTHIFHQAD</sequence>
<dbReference type="SMART" id="SM00651">
    <property type="entry name" value="Sm"/>
    <property type="match status" value="1"/>
</dbReference>
<evidence type="ECO:0000256" key="4">
    <source>
        <dbReference type="ARBA" id="ARBA00022490"/>
    </source>
</evidence>
<comment type="similarity">
    <text evidence="3 9">Belongs to the snRNP core protein family.</text>
</comment>
<gene>
    <name evidence="11" type="ORF">NDN08_000446</name>
</gene>
<dbReference type="GO" id="GO:0003723">
    <property type="term" value="F:RNA binding"/>
    <property type="evidence" value="ECO:0007669"/>
    <property type="project" value="InterPro"/>
</dbReference>
<feature type="domain" description="Sm" evidence="10">
    <location>
        <begin position="5"/>
        <end position="77"/>
    </location>
</feature>
<dbReference type="SUPFAM" id="SSF50182">
    <property type="entry name" value="Sm-like ribonucleoproteins"/>
    <property type="match status" value="1"/>
</dbReference>
<comment type="caution">
    <text evidence="11">The sequence shown here is derived from an EMBL/GenBank/DDBJ whole genome shotgun (WGS) entry which is preliminary data.</text>
</comment>
<keyword evidence="4" id="KW-0963">Cytoplasm</keyword>
<dbReference type="Gene3D" id="2.30.30.100">
    <property type="match status" value="1"/>
</dbReference>
<evidence type="ECO:0000313" key="12">
    <source>
        <dbReference type="Proteomes" id="UP001157974"/>
    </source>
</evidence>
<evidence type="ECO:0000256" key="3">
    <source>
        <dbReference type="ARBA" id="ARBA00008146"/>
    </source>
</evidence>
<dbReference type="InterPro" id="IPR027141">
    <property type="entry name" value="LSm4/Sm_D1/D3"/>
</dbReference>
<evidence type="ECO:0000256" key="9">
    <source>
        <dbReference type="RuleBase" id="RU365050"/>
    </source>
</evidence>
<reference evidence="11 12" key="1">
    <citation type="journal article" date="2023" name="Nat. Commun.">
        <title>Origin of minicircular mitochondrial genomes in red algae.</title>
        <authorList>
            <person name="Lee Y."/>
            <person name="Cho C.H."/>
            <person name="Lee Y.M."/>
            <person name="Park S.I."/>
            <person name="Yang J.H."/>
            <person name="West J.A."/>
            <person name="Bhattacharya D."/>
            <person name="Yoon H.S."/>
        </authorList>
    </citation>
    <scope>NUCLEOTIDE SEQUENCE [LARGE SCALE GENOMIC DNA]</scope>
    <source>
        <strain evidence="11 12">CCMP1338</strain>
        <tissue evidence="11">Whole cell</tissue>
    </source>
</reference>
<keyword evidence="6 9" id="KW-0508">mRNA splicing</keyword>
<evidence type="ECO:0000259" key="10">
    <source>
        <dbReference type="PROSITE" id="PS52002"/>
    </source>
</evidence>
<dbReference type="Proteomes" id="UP001157974">
    <property type="component" value="Unassembled WGS sequence"/>
</dbReference>
<evidence type="ECO:0000256" key="6">
    <source>
        <dbReference type="ARBA" id="ARBA00023187"/>
    </source>
</evidence>
<evidence type="ECO:0000313" key="11">
    <source>
        <dbReference type="EMBL" id="KAJ8903915.1"/>
    </source>
</evidence>
<evidence type="ECO:0000256" key="5">
    <source>
        <dbReference type="ARBA" id="ARBA00022664"/>
    </source>
</evidence>
<evidence type="ECO:0000256" key="2">
    <source>
        <dbReference type="ARBA" id="ARBA00004514"/>
    </source>
</evidence>
<keyword evidence="7 9" id="KW-0539">Nucleus</keyword>
<protein>
    <recommendedName>
        <fullName evidence="9">Small nuclear ribonucleoprotein Sm D3</fullName>
        <shortName evidence="9">Sm-D3</shortName>
    </recommendedName>
    <alternativeName>
        <fullName evidence="9">snRNP core protein D3</fullName>
    </alternativeName>
</protein>
<dbReference type="PANTHER" id="PTHR23338">
    <property type="entry name" value="SMALL NUCLEAR RIBONUCLEOPROTEIN SM"/>
    <property type="match status" value="1"/>
</dbReference>
<dbReference type="FunFam" id="2.30.30.100:FF:000002">
    <property type="entry name" value="Small nuclear ribonucleoprotein Sm D3"/>
    <property type="match status" value="1"/>
</dbReference>
<dbReference type="EMBL" id="JAMWBK010000006">
    <property type="protein sequence ID" value="KAJ8903915.1"/>
    <property type="molecule type" value="Genomic_DNA"/>
</dbReference>
<dbReference type="InterPro" id="IPR010920">
    <property type="entry name" value="LSM_dom_sf"/>
</dbReference>
<dbReference type="GO" id="GO:0000387">
    <property type="term" value="P:spliceosomal snRNP assembly"/>
    <property type="evidence" value="ECO:0007669"/>
    <property type="project" value="UniProtKB-UniRule"/>
</dbReference>
<dbReference type="GO" id="GO:0005681">
    <property type="term" value="C:spliceosomal complex"/>
    <property type="evidence" value="ECO:0007669"/>
    <property type="project" value="InterPro"/>
</dbReference>
<name>A0AAV8UMY2_9RHOD</name>
<dbReference type="InterPro" id="IPR034099">
    <property type="entry name" value="SmD3"/>
</dbReference>
<dbReference type="InterPro" id="IPR001163">
    <property type="entry name" value="Sm_dom_euk/arc"/>
</dbReference>
<evidence type="ECO:0000256" key="1">
    <source>
        <dbReference type="ARBA" id="ARBA00004123"/>
    </source>
</evidence>
<evidence type="ECO:0000256" key="7">
    <source>
        <dbReference type="ARBA" id="ARBA00023242"/>
    </source>
</evidence>
<dbReference type="CDD" id="cd01721">
    <property type="entry name" value="Sm_D3"/>
    <property type="match status" value="1"/>
</dbReference>
<comment type="subcellular location">
    <subcellularLocation>
        <location evidence="2">Cytoplasm</location>
        <location evidence="2">Cytosol</location>
    </subcellularLocation>
    <subcellularLocation>
        <location evidence="1 9">Nucleus</location>
    </subcellularLocation>
</comment>
<organism evidence="11 12">
    <name type="scientific">Rhodosorus marinus</name>
    <dbReference type="NCBI Taxonomy" id="101924"/>
    <lineage>
        <taxon>Eukaryota</taxon>
        <taxon>Rhodophyta</taxon>
        <taxon>Stylonematophyceae</taxon>
        <taxon>Stylonematales</taxon>
        <taxon>Stylonemataceae</taxon>
        <taxon>Rhodosorus</taxon>
    </lineage>
</organism>
<proteinExistence type="inferred from homology"/>
<dbReference type="AlphaFoldDB" id="A0AAV8UMY2"/>
<keyword evidence="12" id="KW-1185">Reference proteome</keyword>
<accession>A0AAV8UMY2</accession>
<dbReference type="GO" id="GO:0005829">
    <property type="term" value="C:cytosol"/>
    <property type="evidence" value="ECO:0007669"/>
    <property type="project" value="UniProtKB-SubCell"/>
</dbReference>
<dbReference type="Pfam" id="PF01423">
    <property type="entry name" value="LSM"/>
    <property type="match status" value="1"/>
</dbReference>